<evidence type="ECO:0000313" key="1">
    <source>
        <dbReference type="EMBL" id="MBK9717916.1"/>
    </source>
</evidence>
<gene>
    <name evidence="1" type="ORF">IPO85_10440</name>
</gene>
<proteinExistence type="predicted"/>
<sequence>MKRNYKLFFVLMILVHQIGMAQNYPGFSKYWGPIHEEFNKQNYYAAYDLILQALPYKQQTDSLTYLAATATRKLNAYSKSESYYKSLLKTELEQRHPDINFYLAEVLYSLGRYSDAEVYYNSYLAAAEDTSPEVEIAKKRLVQLKWAKEHIKIKNPLIKLKKLEEGINTKDNESSPKIIDGSVYYSSLKSSEFEKGKLKSEILKFNETTVVKESIDSGILDQNVLMANPSFSEDRKMFVYNICREMEGTSELICDIYLKVKEDSSWSKGIKLPATVNSPNYTSTHPFITKEPVTELYKLYFTSNRPNGKGGYDIWSTYVDENGQTTELENVDFANTEENEFAPFYSSKTKTLYFSSNGFNGFGGQDIFKYSWKGQDSLKVVNLGASINSSYDDIHYSTNNLDTKAYMVSNRPGSIYLDDVMQACCYDIYKVGITPATIELFVTTKDAYDSTMLGQVKLNLYDITEGDSLVQVVTVDEKSISNFKLIEGRMYKIIATKEAYIGDSINISTIDLPDFKPIKRDVYLIQKKQLNVLTFERTTNVNLKGVTVQLWNTDRNQMIREVTNPDSNFFNFELLKGVNYKLIATKNKYESAEAILLAKDISGELIINRKLFLELTAIAELRRLLPIKLFFDNDLPDPRSSSDTTNVLFSKIYNDYVAKKGKYMSEFTSNLKGPKKDKAILEIDTFFEKDVKLNGDKLHLFMDKLLIVVQEGHSIDIFLKGYASPRAKSDYNQLLSSRRVSSIRNEFNVYQNAAFQPFIVSENLKIKQIPFGESQSNADVSDNLEDVRNSIYNLKAAFERRVEILEILKGVDDK</sequence>
<dbReference type="SUPFAM" id="SSF48452">
    <property type="entry name" value="TPR-like"/>
    <property type="match status" value="1"/>
</dbReference>
<accession>A0A9D7S9L0</accession>
<reference evidence="1 2" key="1">
    <citation type="submission" date="2020-10" db="EMBL/GenBank/DDBJ databases">
        <title>Connecting structure to function with the recovery of over 1000 high-quality activated sludge metagenome-assembled genomes encoding full-length rRNA genes using long-read sequencing.</title>
        <authorList>
            <person name="Singleton C.M."/>
            <person name="Petriglieri F."/>
            <person name="Kristensen J.M."/>
            <person name="Kirkegaard R.H."/>
            <person name="Michaelsen T.Y."/>
            <person name="Andersen M.H."/>
            <person name="Karst S.M."/>
            <person name="Dueholm M.S."/>
            <person name="Nielsen P.H."/>
            <person name="Albertsen M."/>
        </authorList>
    </citation>
    <scope>NUCLEOTIDE SEQUENCE [LARGE SCALE GENOMIC DNA]</scope>
    <source>
        <strain evidence="1">Ribe_18-Q3-R11-54_BAT3C.373</strain>
    </source>
</reference>
<dbReference type="SUPFAM" id="SSF82171">
    <property type="entry name" value="DPP6 N-terminal domain-like"/>
    <property type="match status" value="1"/>
</dbReference>
<dbReference type="Gene3D" id="3.30.1330.60">
    <property type="entry name" value="OmpA-like domain"/>
    <property type="match status" value="1"/>
</dbReference>
<dbReference type="Proteomes" id="UP000808349">
    <property type="component" value="Unassembled WGS sequence"/>
</dbReference>
<dbReference type="EMBL" id="JADKFW010000005">
    <property type="protein sequence ID" value="MBK9717916.1"/>
    <property type="molecule type" value="Genomic_DNA"/>
</dbReference>
<name>A0A9D7S9L0_9BACT</name>
<evidence type="ECO:0000313" key="2">
    <source>
        <dbReference type="Proteomes" id="UP000808349"/>
    </source>
</evidence>
<dbReference type="InterPro" id="IPR036737">
    <property type="entry name" value="OmpA-like_sf"/>
</dbReference>
<dbReference type="InterPro" id="IPR011659">
    <property type="entry name" value="WD40"/>
</dbReference>
<dbReference type="AlphaFoldDB" id="A0A9D7S9L0"/>
<protein>
    <submittedName>
        <fullName evidence="1">PD40 domain-containing protein</fullName>
    </submittedName>
</protein>
<comment type="caution">
    <text evidence="1">The sequence shown here is derived from an EMBL/GenBank/DDBJ whole genome shotgun (WGS) entry which is preliminary data.</text>
</comment>
<dbReference type="InterPro" id="IPR011990">
    <property type="entry name" value="TPR-like_helical_dom_sf"/>
</dbReference>
<dbReference type="Gene3D" id="1.25.40.10">
    <property type="entry name" value="Tetratricopeptide repeat domain"/>
    <property type="match status" value="1"/>
</dbReference>
<organism evidence="1 2">
    <name type="scientific">Candidatus Defluviibacterium haderslevense</name>
    <dbReference type="NCBI Taxonomy" id="2981993"/>
    <lineage>
        <taxon>Bacteria</taxon>
        <taxon>Pseudomonadati</taxon>
        <taxon>Bacteroidota</taxon>
        <taxon>Saprospiria</taxon>
        <taxon>Saprospirales</taxon>
        <taxon>Saprospiraceae</taxon>
        <taxon>Candidatus Defluviibacterium</taxon>
    </lineage>
</organism>
<dbReference type="Pfam" id="PF07676">
    <property type="entry name" value="PD40"/>
    <property type="match status" value="2"/>
</dbReference>